<feature type="coiled-coil region" evidence="2">
    <location>
        <begin position="81"/>
        <end position="115"/>
    </location>
</feature>
<accession>A0A9D1I7Q1</accession>
<gene>
    <name evidence="4" type="ORF">IAD50_05845</name>
</gene>
<dbReference type="GO" id="GO:0003677">
    <property type="term" value="F:DNA binding"/>
    <property type="evidence" value="ECO:0007669"/>
    <property type="project" value="UniProtKB-KW"/>
</dbReference>
<evidence type="ECO:0000313" key="5">
    <source>
        <dbReference type="Proteomes" id="UP000824089"/>
    </source>
</evidence>
<reference evidence="4" key="2">
    <citation type="journal article" date="2021" name="PeerJ">
        <title>Extensive microbial diversity within the chicken gut microbiome revealed by metagenomics and culture.</title>
        <authorList>
            <person name="Gilroy R."/>
            <person name="Ravi A."/>
            <person name="Getino M."/>
            <person name="Pursley I."/>
            <person name="Horton D.L."/>
            <person name="Alikhan N.F."/>
            <person name="Baker D."/>
            <person name="Gharbi K."/>
            <person name="Hall N."/>
            <person name="Watson M."/>
            <person name="Adriaenssens E.M."/>
            <person name="Foster-Nyarko E."/>
            <person name="Jarju S."/>
            <person name="Secka A."/>
            <person name="Antonio M."/>
            <person name="Oren A."/>
            <person name="Chaudhuri R.R."/>
            <person name="La Ragione R."/>
            <person name="Hildebrand F."/>
            <person name="Pallen M.J."/>
        </authorList>
    </citation>
    <scope>NUCLEOTIDE SEQUENCE</scope>
    <source>
        <strain evidence="4">CHK195-4489</strain>
    </source>
</reference>
<dbReference type="AlphaFoldDB" id="A0A9D1I7Q1"/>
<dbReference type="PANTHER" id="PTHR30204">
    <property type="entry name" value="REDOX-CYCLING DRUG-SENSING TRANSCRIPTIONAL ACTIVATOR SOXR"/>
    <property type="match status" value="1"/>
</dbReference>
<name>A0A9D1I7Q1_9CLOT</name>
<proteinExistence type="predicted"/>
<organism evidence="4 5">
    <name type="scientific">Candidatus Egerieisoma faecipullorum</name>
    <dbReference type="NCBI Taxonomy" id="2840963"/>
    <lineage>
        <taxon>Bacteria</taxon>
        <taxon>Bacillati</taxon>
        <taxon>Bacillota</taxon>
        <taxon>Clostridia</taxon>
        <taxon>Eubacteriales</taxon>
        <taxon>Clostridiaceae</taxon>
        <taxon>Clostridiaceae incertae sedis</taxon>
        <taxon>Candidatus Egerieisoma</taxon>
    </lineage>
</organism>
<dbReference type="PROSITE" id="PS50937">
    <property type="entry name" value="HTH_MERR_2"/>
    <property type="match status" value="1"/>
</dbReference>
<dbReference type="InterPro" id="IPR047057">
    <property type="entry name" value="MerR_fam"/>
</dbReference>
<keyword evidence="2" id="KW-0175">Coiled coil</keyword>
<dbReference type="SMART" id="SM00422">
    <property type="entry name" value="HTH_MERR"/>
    <property type="match status" value="1"/>
</dbReference>
<sequence length="130" mass="15032">MTIAEVSSQYGLSPDTLRYYERIGLIPPVRRTAGGIRDYSENDCRWVSFAKCMRGAGLQVEALIEYVSLFQKGDATIEARKQILIEQRDQLLARIEALQSTLERLDRKIQHYEDVMLPCEQKLAERTEEH</sequence>
<dbReference type="SUPFAM" id="SSF46955">
    <property type="entry name" value="Putative DNA-binding domain"/>
    <property type="match status" value="1"/>
</dbReference>
<evidence type="ECO:0000256" key="1">
    <source>
        <dbReference type="ARBA" id="ARBA00023125"/>
    </source>
</evidence>
<feature type="domain" description="HTH merR-type" evidence="3">
    <location>
        <begin position="1"/>
        <end position="69"/>
    </location>
</feature>
<dbReference type="Gene3D" id="1.10.1660.10">
    <property type="match status" value="1"/>
</dbReference>
<dbReference type="PANTHER" id="PTHR30204:SF98">
    <property type="entry name" value="HTH-TYPE TRANSCRIPTIONAL REGULATOR ADHR"/>
    <property type="match status" value="1"/>
</dbReference>
<dbReference type="EMBL" id="DVMM01000122">
    <property type="protein sequence ID" value="HIU29803.1"/>
    <property type="molecule type" value="Genomic_DNA"/>
</dbReference>
<dbReference type="GO" id="GO:0003700">
    <property type="term" value="F:DNA-binding transcription factor activity"/>
    <property type="evidence" value="ECO:0007669"/>
    <property type="project" value="InterPro"/>
</dbReference>
<protein>
    <submittedName>
        <fullName evidence="4">MerR family transcriptional regulator</fullName>
    </submittedName>
</protein>
<keyword evidence="1" id="KW-0238">DNA-binding</keyword>
<reference evidence="4" key="1">
    <citation type="submission" date="2020-10" db="EMBL/GenBank/DDBJ databases">
        <authorList>
            <person name="Gilroy R."/>
        </authorList>
    </citation>
    <scope>NUCLEOTIDE SEQUENCE</scope>
    <source>
        <strain evidence="4">CHK195-4489</strain>
    </source>
</reference>
<dbReference type="PRINTS" id="PR00040">
    <property type="entry name" value="HTHMERR"/>
</dbReference>
<dbReference type="InterPro" id="IPR000551">
    <property type="entry name" value="MerR-type_HTH_dom"/>
</dbReference>
<evidence type="ECO:0000259" key="3">
    <source>
        <dbReference type="PROSITE" id="PS50937"/>
    </source>
</evidence>
<dbReference type="InterPro" id="IPR009061">
    <property type="entry name" value="DNA-bd_dom_put_sf"/>
</dbReference>
<evidence type="ECO:0000313" key="4">
    <source>
        <dbReference type="EMBL" id="HIU29803.1"/>
    </source>
</evidence>
<dbReference type="Pfam" id="PF13411">
    <property type="entry name" value="MerR_1"/>
    <property type="match status" value="1"/>
</dbReference>
<dbReference type="Proteomes" id="UP000824089">
    <property type="component" value="Unassembled WGS sequence"/>
</dbReference>
<dbReference type="CDD" id="cd01109">
    <property type="entry name" value="HTH_YyaN"/>
    <property type="match status" value="1"/>
</dbReference>
<comment type="caution">
    <text evidence="4">The sequence shown here is derived from an EMBL/GenBank/DDBJ whole genome shotgun (WGS) entry which is preliminary data.</text>
</comment>
<evidence type="ECO:0000256" key="2">
    <source>
        <dbReference type="SAM" id="Coils"/>
    </source>
</evidence>